<accession>D8Q5C6</accession>
<reference evidence="2 3" key="1">
    <citation type="journal article" date="2010" name="Nat. Biotechnol.">
        <title>Genome sequence of the model mushroom Schizophyllum commune.</title>
        <authorList>
            <person name="Ohm R.A."/>
            <person name="de Jong J.F."/>
            <person name="Lugones L.G."/>
            <person name="Aerts A."/>
            <person name="Kothe E."/>
            <person name="Stajich J.E."/>
            <person name="de Vries R.P."/>
            <person name="Record E."/>
            <person name="Levasseur A."/>
            <person name="Baker S.E."/>
            <person name="Bartholomew K.A."/>
            <person name="Coutinho P.M."/>
            <person name="Erdmann S."/>
            <person name="Fowler T.J."/>
            <person name="Gathman A.C."/>
            <person name="Lombard V."/>
            <person name="Henrissat B."/>
            <person name="Knabe N."/>
            <person name="Kuees U."/>
            <person name="Lilly W.W."/>
            <person name="Lindquist E."/>
            <person name="Lucas S."/>
            <person name="Magnuson J.K."/>
            <person name="Piumi F."/>
            <person name="Raudaskoski M."/>
            <person name="Salamov A."/>
            <person name="Schmutz J."/>
            <person name="Schwarze F.W.M.R."/>
            <person name="vanKuyk P.A."/>
            <person name="Horton J.S."/>
            <person name="Grigoriev I.V."/>
            <person name="Woesten H.A.B."/>
        </authorList>
    </citation>
    <scope>NUCLEOTIDE SEQUENCE [LARGE SCALE GENOMIC DNA]</scope>
    <source>
        <strain evidence="3">H4-8 / FGSC 9210</strain>
    </source>
</reference>
<dbReference type="RefSeq" id="XP_003032286.1">
    <property type="nucleotide sequence ID" value="XM_003032240.1"/>
</dbReference>
<feature type="compositionally biased region" description="Polar residues" evidence="1">
    <location>
        <begin position="530"/>
        <end position="540"/>
    </location>
</feature>
<dbReference type="InParanoid" id="D8Q5C6"/>
<organism evidence="3">
    <name type="scientific">Schizophyllum commune (strain H4-8 / FGSC 9210)</name>
    <name type="common">Split gill fungus</name>
    <dbReference type="NCBI Taxonomy" id="578458"/>
    <lineage>
        <taxon>Eukaryota</taxon>
        <taxon>Fungi</taxon>
        <taxon>Dikarya</taxon>
        <taxon>Basidiomycota</taxon>
        <taxon>Agaricomycotina</taxon>
        <taxon>Agaricomycetes</taxon>
        <taxon>Agaricomycetidae</taxon>
        <taxon>Agaricales</taxon>
        <taxon>Schizophyllaceae</taxon>
        <taxon>Schizophyllum</taxon>
    </lineage>
</organism>
<dbReference type="AlphaFoldDB" id="D8Q5C6"/>
<feature type="compositionally biased region" description="Basic and acidic residues" evidence="1">
    <location>
        <begin position="461"/>
        <end position="473"/>
    </location>
</feature>
<keyword evidence="3" id="KW-1185">Reference proteome</keyword>
<feature type="region of interest" description="Disordered" evidence="1">
    <location>
        <begin position="461"/>
        <end position="596"/>
    </location>
</feature>
<feature type="non-terminal residue" evidence="2">
    <location>
        <position position="944"/>
    </location>
</feature>
<sequence length="944" mass="106356">MVSFLLRPGAARFPLFVASIRNYTQWVTIGGDPADLDSIDPAERRIPYHQRGPSLDLAQFNPSIPWACYQPTSLVEGVDPLASLIVDKADHEIVTLLGGQYYLRDDWKEGVQTIAAQIETACDAIGAEASSLFARPKGTEPLDFSPRRTGDIALGEGFRIKADALRRAREARAAAIANTGFLAWFTHSVDSWALSVDGEVSTFVKALRLGERAMRGCVLNLLVDYHWIDLQLLIEHEVPIHYIWTPAMHYSPRFVRASPWLIARTLELRRFLGREPTDEEVFEDQPPHVREALNYDRYFQQRRREPECLPARVHEDTLFWVEYFNGWLPHELKDPALIKRARMAYMDGDPAVDPEDEIPAANLYIYRWVLKGGHIAAEDDLADWEIFDTPASYREGRYFHGRELRRLSCAPLPVNLYEEGEDAERPENEVEEIELQYLSYLLGQAMERERHEEWELRRSRMPPFDHDSRDGHDSIPSVPRIQYSGMYGQSEDGSDESAGGSLLRRLGPPPSRPSLAARLGIQLDKPPVRSNPSDSVQDSARATDRSQSRGRSRGAASSSPLPSARRMLDRRSASPAAARREASAASSASGSAAARDYRAQLPDPSGRFSLVTSSAPDWVALVAQHHEEARLLKAKLSPFPLPRLADVEARIMWEAPVVDHDWLVLARAQDQVRVYILRILERYRRAEDALDRLSAAAIPLVIARPQSMYPSAEEDGALDEEEERTASFVNYSVGGKTLFRKWRSGVKALARRPDAAALYYATPICGYVLRRWAWNLIADKVGAGPCRDTQLRRSGEKHFPGGSVPSLFHDFADAEQVAYLHGCFIESQTATQTSYRHAFPPPNVWSSHWPSSGEWGVEEQKFADEIASALEEGTAEIPTEAGWKEKLRQRGRSNLGSGFRKYDALRSADAEAWARFFERVYGGNRKFVKISDLATGLQPRRLFV</sequence>
<dbReference type="EMBL" id="GL377306">
    <property type="protein sequence ID" value="EFI97383.1"/>
    <property type="molecule type" value="Genomic_DNA"/>
</dbReference>
<proteinExistence type="predicted"/>
<dbReference type="HOGENOM" id="CLU_311250_0_0_1"/>
<gene>
    <name evidence="2" type="ORF">SCHCODRAFT_109174</name>
</gene>
<dbReference type="KEGG" id="scm:SCHCO_02625648"/>
<evidence type="ECO:0000313" key="3">
    <source>
        <dbReference type="Proteomes" id="UP000007431"/>
    </source>
</evidence>
<evidence type="ECO:0000256" key="1">
    <source>
        <dbReference type="SAM" id="MobiDB-lite"/>
    </source>
</evidence>
<dbReference type="VEuPathDB" id="FungiDB:SCHCODRAFT_02625648"/>
<feature type="compositionally biased region" description="Low complexity" evidence="1">
    <location>
        <begin position="553"/>
        <end position="565"/>
    </location>
</feature>
<dbReference type="GeneID" id="9589932"/>
<dbReference type="OMA" id="EETCARP"/>
<protein>
    <submittedName>
        <fullName evidence="2">Uncharacterized protein</fullName>
    </submittedName>
</protein>
<feature type="compositionally biased region" description="Low complexity" evidence="1">
    <location>
        <begin position="488"/>
        <end position="506"/>
    </location>
</feature>
<dbReference type="OrthoDB" id="3038950at2759"/>
<feature type="compositionally biased region" description="Basic and acidic residues" evidence="1">
    <location>
        <begin position="566"/>
        <end position="582"/>
    </location>
</feature>
<feature type="compositionally biased region" description="Low complexity" evidence="1">
    <location>
        <begin position="583"/>
        <end position="594"/>
    </location>
</feature>
<dbReference type="Proteomes" id="UP000007431">
    <property type="component" value="Unassembled WGS sequence"/>
</dbReference>
<name>D8Q5C6_SCHCM</name>
<evidence type="ECO:0000313" key="2">
    <source>
        <dbReference type="EMBL" id="EFI97383.1"/>
    </source>
</evidence>